<keyword evidence="10" id="KW-1185">Reference proteome</keyword>
<dbReference type="GO" id="GO:0003723">
    <property type="term" value="F:RNA binding"/>
    <property type="evidence" value="ECO:0007669"/>
    <property type="project" value="InterPro"/>
</dbReference>
<dbReference type="AlphaFoldDB" id="A0A2S5B0A6"/>
<dbReference type="InterPro" id="IPR050781">
    <property type="entry name" value="CWC22_splicing_factor"/>
</dbReference>
<proteinExistence type="inferred from homology"/>
<dbReference type="PANTHER" id="PTHR18034:SF3">
    <property type="entry name" value="PRE-MRNA-SPLICING FACTOR CWC22 HOMOLOG"/>
    <property type="match status" value="1"/>
</dbReference>
<comment type="function">
    <text evidence="1">Involved in pre-mRNA splicing.</text>
</comment>
<evidence type="ECO:0000313" key="10">
    <source>
        <dbReference type="Proteomes" id="UP000237144"/>
    </source>
</evidence>
<evidence type="ECO:0000256" key="5">
    <source>
        <dbReference type="ARBA" id="ARBA00023187"/>
    </source>
</evidence>
<evidence type="ECO:0000313" key="9">
    <source>
        <dbReference type="EMBL" id="POY70218.1"/>
    </source>
</evidence>
<dbReference type="InterPro" id="IPR003890">
    <property type="entry name" value="MIF4G-like_typ-3"/>
</dbReference>
<dbReference type="InterPro" id="IPR003891">
    <property type="entry name" value="Initiation_fac_eIF4g_MI"/>
</dbReference>
<evidence type="ECO:0000256" key="1">
    <source>
        <dbReference type="ARBA" id="ARBA00003777"/>
    </source>
</evidence>
<feature type="region of interest" description="Disordered" evidence="7">
    <location>
        <begin position="1"/>
        <end position="80"/>
    </location>
</feature>
<accession>A0A2S5B0A6</accession>
<dbReference type="SMART" id="SM00543">
    <property type="entry name" value="MIF4G"/>
    <property type="match status" value="1"/>
</dbReference>
<feature type="compositionally biased region" description="Basic and acidic residues" evidence="7">
    <location>
        <begin position="768"/>
        <end position="780"/>
    </location>
</feature>
<feature type="compositionally biased region" description="Gly residues" evidence="7">
    <location>
        <begin position="815"/>
        <end position="831"/>
    </location>
</feature>
<feature type="region of interest" description="Disordered" evidence="7">
    <location>
        <begin position="639"/>
        <end position="847"/>
    </location>
</feature>
<feature type="domain" description="MI" evidence="8">
    <location>
        <begin position="434"/>
        <end position="550"/>
    </location>
</feature>
<dbReference type="InterPro" id="IPR016024">
    <property type="entry name" value="ARM-type_fold"/>
</dbReference>
<sequence length="847" mass="94728">ATETTTALVRTANGESLTRTQAPPNDADLHSWTIHRSPASRSPSPPARRARAAPPAGSSSSRLPDHDSERQRERERQRAAQLELALAPSKPVKVDLADQAKKLANTRGGGAYMPPHRLRAMLAEQAQDDQEGEDYQRLTWDALRKSINGLINKVNVANIKLIVPELFGENLIRGKGLFVRSIMRAQASSLPFTPIFASLVAIVNTKLPQIGELLLHRLIHQFRRSYKRNDKPTMTATTTFLAQLVNQQVAHEVLALQMLVLLLERPTDDSVEIAVSFMREVGAFLAEHSARANNGIFDRFRTILNESAIDKRVQYMVEVLFQVRKDKYKDNPIIPEGLDLVEEEDMITHRVSLDDEVQVQDMLNVYKFDPNFKENEAAYAEIKHEILGSDDEDASGDEGDTEESGSDEESDVDDGIKADGTVDVHDQTGANVVNLRRTIYLTIMSALDFEEATHKLLKLDIAPGQETELCNMVIECCSQERTFSKFYGLMGERFCKINQMWATAYEQCFLNYYATIHRYETNRLRNIARFFGHLMMTDGISWTVLDTVKMNEDDTTSSSRIFIKIMFQEMVEGMGLKTVVERFQDKALEPYLGNIFPLDNPRNTRFSINFFTSIGLGAITENMREHLKKMPALMLEQQRRAQLAGGAGGASSSDSDSSSSLSSSSLSESSDYLSDDSRYRRPIKRRDSRSRSRSYDSRDRSLSRSPPPRRNIKRRYSSYSRSPSPRRNRAPDSRSPPPRRRPSYSRSPSPPRRRRSPSPQQASGPPAPKRDFVHPDRARLAEQAGGPMNGGGGRDYRHPDRRADDTRGPPPHLAGRGGYGGGRGGYGGGGAAPARGASDSGWGGARR</sequence>
<comment type="subcellular location">
    <subcellularLocation>
        <location evidence="2">Nucleus</location>
    </subcellularLocation>
</comment>
<feature type="compositionally biased region" description="Low complexity" evidence="7">
    <location>
        <begin position="52"/>
        <end position="62"/>
    </location>
</feature>
<dbReference type="Proteomes" id="UP000237144">
    <property type="component" value="Unassembled WGS sequence"/>
</dbReference>
<feature type="region of interest" description="Disordered" evidence="7">
    <location>
        <begin position="386"/>
        <end position="420"/>
    </location>
</feature>
<feature type="non-terminal residue" evidence="9">
    <location>
        <position position="1"/>
    </location>
</feature>
<dbReference type="STRING" id="741276.A0A2S5B0A6"/>
<dbReference type="EMBL" id="PJQD01000140">
    <property type="protein sequence ID" value="POY70218.1"/>
    <property type="molecule type" value="Genomic_DNA"/>
</dbReference>
<dbReference type="SMART" id="SM00544">
    <property type="entry name" value="MA3"/>
    <property type="match status" value="1"/>
</dbReference>
<dbReference type="FunFam" id="1.25.40.180:FF:000004">
    <property type="entry name" value="pre-mRNA-splicing factor CWC22 homolog"/>
    <property type="match status" value="1"/>
</dbReference>
<evidence type="ECO:0000259" key="8">
    <source>
        <dbReference type="PROSITE" id="PS51366"/>
    </source>
</evidence>
<dbReference type="Pfam" id="PF02847">
    <property type="entry name" value="MA3"/>
    <property type="match status" value="1"/>
</dbReference>
<feature type="compositionally biased region" description="Low complexity" evidence="7">
    <location>
        <begin position="640"/>
        <end position="672"/>
    </location>
</feature>
<dbReference type="SUPFAM" id="SSF48371">
    <property type="entry name" value="ARM repeat"/>
    <property type="match status" value="1"/>
</dbReference>
<comment type="similarity">
    <text evidence="3">Belongs to the CWC22 family.</text>
</comment>
<feature type="compositionally biased region" description="Basic and acidic residues" evidence="7">
    <location>
        <begin position="63"/>
        <end position="78"/>
    </location>
</feature>
<keyword evidence="5" id="KW-0508">mRNA splicing</keyword>
<dbReference type="GO" id="GO:0000398">
    <property type="term" value="P:mRNA splicing, via spliceosome"/>
    <property type="evidence" value="ECO:0007669"/>
    <property type="project" value="TreeGrafter"/>
</dbReference>
<feature type="compositionally biased region" description="Acidic residues" evidence="7">
    <location>
        <begin position="388"/>
        <end position="413"/>
    </location>
</feature>
<feature type="compositionally biased region" description="Basic and acidic residues" evidence="7">
    <location>
        <begin position="794"/>
        <end position="807"/>
    </location>
</feature>
<organism evidence="9 10">
    <name type="scientific">Rhodotorula taiwanensis</name>
    <dbReference type="NCBI Taxonomy" id="741276"/>
    <lineage>
        <taxon>Eukaryota</taxon>
        <taxon>Fungi</taxon>
        <taxon>Dikarya</taxon>
        <taxon>Basidiomycota</taxon>
        <taxon>Pucciniomycotina</taxon>
        <taxon>Microbotryomycetes</taxon>
        <taxon>Sporidiobolales</taxon>
        <taxon>Sporidiobolaceae</taxon>
        <taxon>Rhodotorula</taxon>
    </lineage>
</organism>
<comment type="caution">
    <text evidence="9">The sequence shown here is derived from an EMBL/GenBank/DDBJ whole genome shotgun (WGS) entry which is preliminary data.</text>
</comment>
<keyword evidence="4" id="KW-0507">mRNA processing</keyword>
<dbReference type="GO" id="GO:0071013">
    <property type="term" value="C:catalytic step 2 spliceosome"/>
    <property type="evidence" value="ECO:0007669"/>
    <property type="project" value="TreeGrafter"/>
</dbReference>
<keyword evidence="6" id="KW-0539">Nucleus</keyword>
<reference evidence="9 10" key="1">
    <citation type="journal article" date="2018" name="Front. Microbiol.">
        <title>Prospects for Fungal Bioremediation of Acidic Radioactive Waste Sites: Characterization and Genome Sequence of Rhodotorula taiwanensis MD1149.</title>
        <authorList>
            <person name="Tkavc R."/>
            <person name="Matrosova V.Y."/>
            <person name="Grichenko O.E."/>
            <person name="Gostincar C."/>
            <person name="Volpe R.P."/>
            <person name="Klimenkova P."/>
            <person name="Gaidamakova E.K."/>
            <person name="Zhou C.E."/>
            <person name="Stewart B.J."/>
            <person name="Lyman M.G."/>
            <person name="Malfatti S.A."/>
            <person name="Rubinfeld B."/>
            <person name="Courtot M."/>
            <person name="Singh J."/>
            <person name="Dalgard C.L."/>
            <person name="Hamilton T."/>
            <person name="Frey K.G."/>
            <person name="Gunde-Cimerman N."/>
            <person name="Dugan L."/>
            <person name="Daly M.J."/>
        </authorList>
    </citation>
    <scope>NUCLEOTIDE SEQUENCE [LARGE SCALE GENOMIC DNA]</scope>
    <source>
        <strain evidence="9 10">MD1149</strain>
    </source>
</reference>
<evidence type="ECO:0000256" key="7">
    <source>
        <dbReference type="SAM" id="MobiDB-lite"/>
    </source>
</evidence>
<name>A0A2S5B0A6_9BASI</name>
<evidence type="ECO:0000256" key="2">
    <source>
        <dbReference type="ARBA" id="ARBA00004123"/>
    </source>
</evidence>
<dbReference type="Gene3D" id="1.25.40.180">
    <property type="match status" value="1"/>
</dbReference>
<dbReference type="PROSITE" id="PS51366">
    <property type="entry name" value="MI"/>
    <property type="match status" value="1"/>
</dbReference>
<evidence type="ECO:0000256" key="6">
    <source>
        <dbReference type="ARBA" id="ARBA00023242"/>
    </source>
</evidence>
<feature type="compositionally biased region" description="Basic and acidic residues" evidence="7">
    <location>
        <begin position="689"/>
        <end position="702"/>
    </location>
</feature>
<evidence type="ECO:0000256" key="4">
    <source>
        <dbReference type="ARBA" id="ARBA00022664"/>
    </source>
</evidence>
<feature type="compositionally biased region" description="Polar residues" evidence="7">
    <location>
        <begin position="1"/>
        <end position="23"/>
    </location>
</feature>
<evidence type="ECO:0000256" key="3">
    <source>
        <dbReference type="ARBA" id="ARBA00006856"/>
    </source>
</evidence>
<gene>
    <name evidence="9" type="ORF">BMF94_6801</name>
</gene>
<dbReference type="Pfam" id="PF02854">
    <property type="entry name" value="MIF4G"/>
    <property type="match status" value="1"/>
</dbReference>
<dbReference type="OrthoDB" id="1924287at2759"/>
<dbReference type="PANTHER" id="PTHR18034">
    <property type="entry name" value="CELL CYCLE CONTROL PROTEIN CWF22-RELATED"/>
    <property type="match status" value="1"/>
</dbReference>
<protein>
    <recommendedName>
        <fullName evidence="8">MI domain-containing protein</fullName>
    </recommendedName>
</protein>